<dbReference type="HOGENOM" id="CLU_055286_0_1_3"/>
<gene>
    <name evidence="2" type="ORF">MYAER_3210</name>
</gene>
<dbReference type="InterPro" id="IPR048936">
    <property type="entry name" value="MvdD-like_ATPgrasp"/>
</dbReference>
<dbReference type="Gene3D" id="3.30.470.20">
    <property type="entry name" value="ATP-grasp fold, B domain"/>
    <property type="match status" value="1"/>
</dbReference>
<dbReference type="SUPFAM" id="SSF56059">
    <property type="entry name" value="Glutathione synthetase ATP-binding domain-like"/>
    <property type="match status" value="1"/>
</dbReference>
<dbReference type="Pfam" id="PF21068">
    <property type="entry name" value="ATPgraspMvdD"/>
    <property type="match status" value="1"/>
</dbReference>
<dbReference type="GO" id="GO:0009432">
    <property type="term" value="P:SOS response"/>
    <property type="evidence" value="ECO:0007669"/>
    <property type="project" value="TreeGrafter"/>
</dbReference>
<dbReference type="PATRIC" id="fig|1641812.3.peg.3313"/>
<sequence>MIGKAGAQKIVNPKFSRKSMTVLIVTFSHDNESIPLVIKAIETMGKKAFRFDTDRFPTEVKVDLYSDDKKGGIITDGEQKLELKEVSSVWYRRMRYGLKLPDGMDSQFREASLKECRLSIRGMIASLSGFHLDPIAKVDHANHKQLQLQVAQQLGLLIPGTLTSNNPEAVKQFAQEFEATGIVTKMLSQFAIYGDKQEEMVVFTSPVTKEDLDNLEGLQFCPMTFQENIPKALELRITIVGEQIFTAAINSQQLDGAIYDWRKEGRALHQQWQPYDLPKTIEKQLLELMKYFGLNYGAIDMIVTPDERYIFLEINPVGEFFWLELYPPYFPISQAIAEILVNS</sequence>
<evidence type="ECO:0000313" key="3">
    <source>
        <dbReference type="Proteomes" id="UP000034103"/>
    </source>
</evidence>
<evidence type="ECO:0000259" key="1">
    <source>
        <dbReference type="Pfam" id="PF21068"/>
    </source>
</evidence>
<dbReference type="PANTHER" id="PTHR21621:SF0">
    <property type="entry name" value="BETA-CITRYLGLUTAMATE SYNTHASE B-RELATED"/>
    <property type="match status" value="1"/>
</dbReference>
<proteinExistence type="predicted"/>
<dbReference type="AlphaFoldDB" id="A0A0F6RMT4"/>
<dbReference type="EMBL" id="CP011304">
    <property type="protein sequence ID" value="AKE65548.1"/>
    <property type="molecule type" value="Genomic_DNA"/>
</dbReference>
<dbReference type="Proteomes" id="UP000034103">
    <property type="component" value="Chromosome"/>
</dbReference>
<organism evidence="2 3">
    <name type="scientific">Microcystis aeruginosa NIES-2549</name>
    <dbReference type="NCBI Taxonomy" id="1641812"/>
    <lineage>
        <taxon>Bacteria</taxon>
        <taxon>Bacillati</taxon>
        <taxon>Cyanobacteriota</taxon>
        <taxon>Cyanophyceae</taxon>
        <taxon>Oscillatoriophycideae</taxon>
        <taxon>Chroococcales</taxon>
        <taxon>Microcystaceae</taxon>
        <taxon>Microcystis</taxon>
    </lineage>
</organism>
<dbReference type="GO" id="GO:0005737">
    <property type="term" value="C:cytoplasm"/>
    <property type="evidence" value="ECO:0007669"/>
    <property type="project" value="TreeGrafter"/>
</dbReference>
<evidence type="ECO:0000313" key="2">
    <source>
        <dbReference type="EMBL" id="AKE65548.1"/>
    </source>
</evidence>
<name>A0A0F6RMT4_MICAE</name>
<reference evidence="2 3" key="1">
    <citation type="journal article" date="2015" name="Genome Announc.">
        <title>Complete Genome Sequence of Microcystis aeruginosa NIES-2549, a Bloom-Forming Cyanobacterium from Lake Kasumigaura, Japan.</title>
        <authorList>
            <person name="Yamaguchi H."/>
            <person name="Suzuki S."/>
            <person name="Tanabe Y."/>
            <person name="Osana Y."/>
            <person name="Shimura Y."/>
            <person name="Ishida K."/>
            <person name="Kawachi M."/>
        </authorList>
    </citation>
    <scope>NUCLEOTIDE SEQUENCE [LARGE SCALE GENOMIC DNA]</scope>
    <source>
        <strain evidence="2 3">NIES-2549</strain>
    </source>
</reference>
<protein>
    <submittedName>
        <fullName evidence="2">Integrase</fullName>
    </submittedName>
</protein>
<feature type="domain" description="MvdD-like pre-ATP grasp" evidence="1">
    <location>
        <begin position="21"/>
        <end position="138"/>
    </location>
</feature>
<dbReference type="InterPro" id="IPR026439">
    <property type="entry name" value="ATP_grasp_rbs_pep_matu_MvdD"/>
</dbReference>
<dbReference type="PANTHER" id="PTHR21621">
    <property type="entry name" value="RIBOSOMAL PROTEIN S6 MODIFICATION PROTEIN"/>
    <property type="match status" value="1"/>
</dbReference>
<dbReference type="NCBIfam" id="TIGR04184">
    <property type="entry name" value="ATPgraspMvdD"/>
    <property type="match status" value="1"/>
</dbReference>
<dbReference type="GO" id="GO:0018169">
    <property type="term" value="F:ribosomal S6-glutamic acid ligase activity"/>
    <property type="evidence" value="ECO:0007669"/>
    <property type="project" value="TreeGrafter"/>
</dbReference>
<accession>A0A0F6RMT4</accession>